<dbReference type="SUPFAM" id="SSF56801">
    <property type="entry name" value="Acetyl-CoA synthetase-like"/>
    <property type="match status" value="1"/>
</dbReference>
<evidence type="ECO:0000313" key="7">
    <source>
        <dbReference type="Proteomes" id="UP000007564"/>
    </source>
</evidence>
<reference evidence="6 7" key="1">
    <citation type="journal article" date="2012" name="BMC Genomics">
        <title>Comparative genomics of the classical Bordetella subspecies: the evolution and exchange of virulence-associated diversity amongst closely related pathogens.</title>
        <authorList>
            <person name="Park J."/>
            <person name="Zhang Y."/>
            <person name="Buboltz A.M."/>
            <person name="Zhang X."/>
            <person name="Schuster S.C."/>
            <person name="Ahuja U."/>
            <person name="Liu M."/>
            <person name="Miller J.F."/>
            <person name="Sebaihia M."/>
            <person name="Bentley S.D."/>
            <person name="Parkhill J."/>
            <person name="Harvill E.T."/>
        </authorList>
    </citation>
    <scope>NUCLEOTIDE SEQUENCE [LARGE SCALE GENOMIC DNA]</scope>
    <source>
        <strain evidence="6 7">253</strain>
    </source>
</reference>
<evidence type="ECO:0000256" key="2">
    <source>
        <dbReference type="ARBA" id="ARBA00022832"/>
    </source>
</evidence>
<comment type="catalytic activity">
    <reaction evidence="4">
        <text>a long-chain fatty acid + ATP + CoA = a long-chain fatty acyl-CoA + AMP + diphosphate</text>
        <dbReference type="Rhea" id="RHEA:15421"/>
        <dbReference type="ChEBI" id="CHEBI:30616"/>
        <dbReference type="ChEBI" id="CHEBI:33019"/>
        <dbReference type="ChEBI" id="CHEBI:57287"/>
        <dbReference type="ChEBI" id="CHEBI:57560"/>
        <dbReference type="ChEBI" id="CHEBI:83139"/>
        <dbReference type="ChEBI" id="CHEBI:456215"/>
        <dbReference type="EC" id="6.2.1.3"/>
    </reaction>
    <physiologicalReaction direction="left-to-right" evidence="4">
        <dbReference type="Rhea" id="RHEA:15422"/>
    </physiologicalReaction>
</comment>
<name>A0A0C6NZD0_BORBO</name>
<proteinExistence type="predicted"/>
<dbReference type="InterPro" id="IPR000873">
    <property type="entry name" value="AMP-dep_synth/lig_dom"/>
</dbReference>
<dbReference type="Gene3D" id="3.30.300.30">
    <property type="match status" value="1"/>
</dbReference>
<dbReference type="RefSeq" id="WP_015063644.1">
    <property type="nucleotide sequence ID" value="NC_019382.1"/>
</dbReference>
<gene>
    <name evidence="6" type="ORF">BN112_0118</name>
</gene>
<dbReference type="PANTHER" id="PTHR43272">
    <property type="entry name" value="LONG-CHAIN-FATTY-ACID--COA LIGASE"/>
    <property type="match status" value="1"/>
</dbReference>
<dbReference type="Proteomes" id="UP000007564">
    <property type="component" value="Chromosome"/>
</dbReference>
<dbReference type="InterPro" id="IPR020845">
    <property type="entry name" value="AMP-binding_CS"/>
</dbReference>
<sequence length="621" mass="69190">MTRASIHPHAEGPPRGDWPALTLPQMLREQARRQPARIALRQKDYGIWQPIDWATYWRRACRVALGLRAAGLEPGGKVAIIAENRLEWLLAQMGAGVLGAIPVGVYCTSPAAEVGYVLEHAEVDMVVCEDQEQTDKVLEVAARLPGLRRIVVMETKGLRNHAEAERARMTSFAELEARGAQCGAAEQARLEQALDAQTLDDVGLMIYTSGSTGKPKGAMISYRNMRGVAPGIADRLDMDAGSVHLSYLPLCHVAEQMLSTFVPVYLGSQVNFGESIRTVQEDLREVAPTVFLGVPRIWEKLHAAISIKMQESGRLRRWLYARALRGCAPFLELSRARYGWRERLVYGWHYALILRALHNFVGLRRVKVAMTGAAPIPPEVLRYFRTLGIPLIEVYGLTESTGMIFGQHPDRVRVGTVGEPTLGVQARVGEQGELLVRGEMVFHGYYRNPQASADTVRDGWLHTGDVVALEDGQYRIVDRLKDIMITAGGKNLTPSEIENAVKGSPYVKECIAIGDQRRYVAALIQIEYDTVAKWAELNGIAYTHFRSLAEHPRVRQLVHGEVERANAALAQVARVKRFHLLVKELDHDDGEVTATMKVRRASIAQAYRSEIEALYRQEEAT</sequence>
<accession>A0A0C6NZD0</accession>
<evidence type="ECO:0000313" key="6">
    <source>
        <dbReference type="EMBL" id="CCJ52036.1"/>
    </source>
</evidence>
<dbReference type="InterPro" id="IPR042099">
    <property type="entry name" value="ANL_N_sf"/>
</dbReference>
<dbReference type="GO" id="GO:0004467">
    <property type="term" value="F:long-chain fatty acid-CoA ligase activity"/>
    <property type="evidence" value="ECO:0007669"/>
    <property type="project" value="UniProtKB-EC"/>
</dbReference>
<dbReference type="InterPro" id="IPR045851">
    <property type="entry name" value="AMP-bd_C_sf"/>
</dbReference>
<protein>
    <submittedName>
        <fullName evidence="6">Putative long-chain fatty-acid--CoA ligase</fullName>
    </submittedName>
</protein>
<keyword evidence="1 6" id="KW-0436">Ligase</keyword>
<dbReference type="EMBL" id="HE965806">
    <property type="protein sequence ID" value="CCJ52036.1"/>
    <property type="molecule type" value="Genomic_DNA"/>
</dbReference>
<evidence type="ECO:0000256" key="3">
    <source>
        <dbReference type="ARBA" id="ARBA00023098"/>
    </source>
</evidence>
<evidence type="ECO:0000256" key="4">
    <source>
        <dbReference type="ARBA" id="ARBA00024484"/>
    </source>
</evidence>
<dbReference type="CDD" id="cd05907">
    <property type="entry name" value="VL_LC_FACS_like"/>
    <property type="match status" value="1"/>
</dbReference>
<dbReference type="Pfam" id="PF23562">
    <property type="entry name" value="AMP-binding_C_3"/>
    <property type="match status" value="1"/>
</dbReference>
<dbReference type="HOGENOM" id="CLU_000022_45_5_4"/>
<feature type="domain" description="AMP-dependent synthetase/ligase" evidence="5">
    <location>
        <begin position="27"/>
        <end position="446"/>
    </location>
</feature>
<evidence type="ECO:0000256" key="1">
    <source>
        <dbReference type="ARBA" id="ARBA00022598"/>
    </source>
</evidence>
<dbReference type="Pfam" id="PF00501">
    <property type="entry name" value="AMP-binding"/>
    <property type="match status" value="1"/>
</dbReference>
<dbReference type="KEGG" id="bbh:BN112_0118"/>
<keyword evidence="3" id="KW-0443">Lipid metabolism</keyword>
<dbReference type="PROSITE" id="PS00455">
    <property type="entry name" value="AMP_BINDING"/>
    <property type="match status" value="1"/>
</dbReference>
<keyword evidence="2" id="KW-0276">Fatty acid metabolism</keyword>
<dbReference type="Gene3D" id="3.40.50.12780">
    <property type="entry name" value="N-terminal domain of ligase-like"/>
    <property type="match status" value="1"/>
</dbReference>
<dbReference type="OrthoDB" id="9766486at2"/>
<evidence type="ECO:0000259" key="5">
    <source>
        <dbReference type="Pfam" id="PF00501"/>
    </source>
</evidence>
<dbReference type="PANTHER" id="PTHR43272:SF32">
    <property type="entry name" value="AMP-DEPENDENT SYNTHETASE_LIGASE DOMAIN-CONTAINING PROTEIN"/>
    <property type="match status" value="1"/>
</dbReference>
<dbReference type="AlphaFoldDB" id="A0A0C6NZD0"/>
<dbReference type="GO" id="GO:0016020">
    <property type="term" value="C:membrane"/>
    <property type="evidence" value="ECO:0007669"/>
    <property type="project" value="TreeGrafter"/>
</dbReference>
<organism evidence="6 7">
    <name type="scientific">Bordetella bronchiseptica 253</name>
    <dbReference type="NCBI Taxonomy" id="568707"/>
    <lineage>
        <taxon>Bacteria</taxon>
        <taxon>Pseudomonadati</taxon>
        <taxon>Pseudomonadota</taxon>
        <taxon>Betaproteobacteria</taxon>
        <taxon>Burkholderiales</taxon>
        <taxon>Alcaligenaceae</taxon>
        <taxon>Bordetella</taxon>
    </lineage>
</organism>